<reference evidence="2 3" key="1">
    <citation type="submission" date="2010-09" db="EMBL/GenBank/DDBJ databases">
        <authorList>
            <person name="Harkins D.M."/>
            <person name="Madupu R."/>
            <person name="Durkin A.S."/>
            <person name="Torralba M."/>
            <person name="Methe B."/>
            <person name="Sutton G.G."/>
            <person name="Nelson K.E."/>
        </authorList>
    </citation>
    <scope>NUCLEOTIDE SEQUENCE [LARGE SCALE GENOMIC DNA]</scope>
    <source>
        <strain evidence="2 3">CRIS 21A-A</strain>
    </source>
</reference>
<protein>
    <submittedName>
        <fullName evidence="2">Uncharacterized protein</fullName>
    </submittedName>
</protein>
<accession>E1GU21</accession>
<dbReference type="EMBL" id="ADFQ01000016">
    <property type="protein sequence ID" value="EFN91808.1"/>
    <property type="molecule type" value="Genomic_DNA"/>
</dbReference>
<dbReference type="Proteomes" id="UP000016016">
    <property type="component" value="Unassembled WGS sequence"/>
</dbReference>
<evidence type="ECO:0000313" key="3">
    <source>
        <dbReference type="Proteomes" id="UP000016016"/>
    </source>
</evidence>
<proteinExistence type="predicted"/>
<gene>
    <name evidence="2" type="ORF">HMPREF9018_1038</name>
</gene>
<keyword evidence="1" id="KW-0472">Membrane</keyword>
<feature type="transmembrane region" description="Helical" evidence="1">
    <location>
        <begin position="21"/>
        <end position="44"/>
    </location>
</feature>
<evidence type="ECO:0000256" key="1">
    <source>
        <dbReference type="SAM" id="Phobius"/>
    </source>
</evidence>
<dbReference type="AlphaFoldDB" id="E1GU21"/>
<name>E1GU21_9BACT</name>
<keyword evidence="1" id="KW-0812">Transmembrane</keyword>
<organism evidence="2 3">
    <name type="scientific">Prevotella amnii CRIS 21A-A</name>
    <dbReference type="NCBI Taxonomy" id="679191"/>
    <lineage>
        <taxon>Bacteria</taxon>
        <taxon>Pseudomonadati</taxon>
        <taxon>Bacteroidota</taxon>
        <taxon>Bacteroidia</taxon>
        <taxon>Bacteroidales</taxon>
        <taxon>Prevotellaceae</taxon>
        <taxon>Prevotella</taxon>
    </lineage>
</organism>
<sequence length="63" mass="7200">MPCFFTLPFITIKEKTYKAPIFAYHLTITAQLLLLPNTLITAILTTKAERNLNYFNAAFFALT</sequence>
<evidence type="ECO:0000313" key="2">
    <source>
        <dbReference type="EMBL" id="EFN91808.1"/>
    </source>
</evidence>
<keyword evidence="1" id="KW-1133">Transmembrane helix</keyword>
<comment type="caution">
    <text evidence="2">The sequence shown here is derived from an EMBL/GenBank/DDBJ whole genome shotgun (WGS) entry which is preliminary data.</text>
</comment>